<name>A0A1F6WNX2_9BACT</name>
<protein>
    <submittedName>
        <fullName evidence="1">Uncharacterized protein</fullName>
    </submittedName>
</protein>
<evidence type="ECO:0000313" key="2">
    <source>
        <dbReference type="Proteomes" id="UP000179448"/>
    </source>
</evidence>
<gene>
    <name evidence="1" type="ORF">A2997_00265</name>
</gene>
<dbReference type="AlphaFoldDB" id="A0A1F6WNX2"/>
<sequence length="489" mass="55666">MFGLKKFIRRVFDKRARRRLVTSDEKGLSLINRNGSEVTLASASFRLVKYVAGLFPIYKIGNDELKLSFTKDILNPITGIPEALKNRVDNYPKTFWLTIVKRITGRINSGIDSIKTNTIGNIVSSYNSFHEKFLVDLFKSSEIDFRKKLSEAIKTMAKEALTNSIQRHLWMFLIKIREEEQKRGHGNNHGSSSSGSIALPLGCRFVFKKDDASVFIIEQAPRVQTISYLKEKFRIALPYVIFIATIRKNNFLWLQMFFRTTRLQNEADELLCHALPNARTSDYTICFPTPVSKDATQAQIVEEAIQNYWGGNFNTDLSEFSKSAASQFPQLVSLAEWQKQSERNAQFVLGLKWQSTKNSVKSISEKMLNNALNASAVPKMENLYVDTLQEYAGTLGEKFSREIVEKIHFMVSHSVVNVDNLTMANEKLANLIGKVMQGLRSQVEDLLTNPSVDGELDTMCAEAKRILLREIDSICSERVEFVKDKIKQI</sequence>
<comment type="caution">
    <text evidence="1">The sequence shown here is derived from an EMBL/GenBank/DDBJ whole genome shotgun (WGS) entry which is preliminary data.</text>
</comment>
<dbReference type="EMBL" id="MFUQ01000015">
    <property type="protein sequence ID" value="OGI83524.1"/>
    <property type="molecule type" value="Genomic_DNA"/>
</dbReference>
<organism evidence="1 2">
    <name type="scientific">Candidatus Nomurabacteria bacterium RIFCSPLOWO2_01_FULL_36_10b</name>
    <dbReference type="NCBI Taxonomy" id="1801766"/>
    <lineage>
        <taxon>Bacteria</taxon>
        <taxon>Candidatus Nomuraibacteriota</taxon>
    </lineage>
</organism>
<dbReference type="STRING" id="1801766.A2997_00265"/>
<proteinExistence type="predicted"/>
<evidence type="ECO:0000313" key="1">
    <source>
        <dbReference type="EMBL" id="OGI83524.1"/>
    </source>
</evidence>
<dbReference type="Proteomes" id="UP000179448">
    <property type="component" value="Unassembled WGS sequence"/>
</dbReference>
<accession>A0A1F6WNX2</accession>
<reference evidence="1 2" key="1">
    <citation type="journal article" date="2016" name="Nat. Commun.">
        <title>Thousands of microbial genomes shed light on interconnected biogeochemical processes in an aquifer system.</title>
        <authorList>
            <person name="Anantharaman K."/>
            <person name="Brown C.T."/>
            <person name="Hug L.A."/>
            <person name="Sharon I."/>
            <person name="Castelle C.J."/>
            <person name="Probst A.J."/>
            <person name="Thomas B.C."/>
            <person name="Singh A."/>
            <person name="Wilkins M.J."/>
            <person name="Karaoz U."/>
            <person name="Brodie E.L."/>
            <person name="Williams K.H."/>
            <person name="Hubbard S.S."/>
            <person name="Banfield J.F."/>
        </authorList>
    </citation>
    <scope>NUCLEOTIDE SEQUENCE [LARGE SCALE GENOMIC DNA]</scope>
</reference>